<name>A0A6A6Q155_9PEZI</name>
<protein>
    <recommendedName>
        <fullName evidence="4">GDP/GTP exchange factor Sec2 N-terminal domain-containing protein</fullName>
    </recommendedName>
</protein>
<evidence type="ECO:0000256" key="1">
    <source>
        <dbReference type="ARBA" id="ARBA00023054"/>
    </source>
</evidence>
<dbReference type="PANTHER" id="PTHR14430:SF0">
    <property type="entry name" value="SEC2P DOMAIN-CONTAINING PROTEIN"/>
    <property type="match status" value="1"/>
</dbReference>
<dbReference type="InterPro" id="IPR040351">
    <property type="entry name" value="RAB3IL/RAB3IP/Sec2"/>
</dbReference>
<dbReference type="EMBL" id="MU001632">
    <property type="protein sequence ID" value="KAF2486022.1"/>
    <property type="molecule type" value="Genomic_DNA"/>
</dbReference>
<feature type="region of interest" description="Disordered" evidence="3">
    <location>
        <begin position="1"/>
        <end position="40"/>
    </location>
</feature>
<dbReference type="PANTHER" id="PTHR14430">
    <property type="entry name" value="RABIN3-RELATED"/>
    <property type="match status" value="1"/>
</dbReference>
<feature type="compositionally biased region" description="Low complexity" evidence="3">
    <location>
        <begin position="277"/>
        <end position="316"/>
    </location>
</feature>
<dbReference type="InterPro" id="IPR009449">
    <property type="entry name" value="Sec2_N"/>
</dbReference>
<evidence type="ECO:0000313" key="5">
    <source>
        <dbReference type="EMBL" id="KAF2486022.1"/>
    </source>
</evidence>
<dbReference type="GO" id="GO:0070319">
    <property type="term" value="C:Golgi to plasma membrane transport vesicle"/>
    <property type="evidence" value="ECO:0007669"/>
    <property type="project" value="TreeGrafter"/>
</dbReference>
<feature type="coiled-coil region" evidence="2">
    <location>
        <begin position="57"/>
        <end position="205"/>
    </location>
</feature>
<sequence>MTSVALPKGRDGAAVDTRTPSPSPSHSSANGGDAYKPDLSKEVSMLSTKLINAINYQTNLDDSLQSTRHQLEKAQQELQKVRAEKQSLTDAVTQGVLVKKSEVDVTIAEIRAELAQEKEKRESAERVKRQTESEVETLTGSLFEEANKMVAEARRETEAAEKRTSQVRAQLSDTEMLLASQQEQLQDLKSTMEALERSATNIAAQRDASMPSTPVNRHSGAFDVPLAGPVVDQADVPPNHPLYFSHLIQPVMRNDVAAYNDFAELISTAKKVAPPHSRSASGNMATSSSSTNLHANPNNTSAANTSSPSLPGSFTFSNSSSPSTSAYQAPVPALKDTKFYKRVLLEDLEPTLRLDLAPGLSFLSRRSVLSALLNGTLFVEPLAPSSTWKLYAPVFPCSLCSESRKTEPYIRRHTFRTSESDDSSRYPLCDFCLGRVRAAGDFIGFLRMVRDGVWRAEGEAGEKGAWEEAVRLRERMFWARIGGGVVP</sequence>
<dbReference type="GO" id="GO:0051286">
    <property type="term" value="C:cell tip"/>
    <property type="evidence" value="ECO:0007669"/>
    <property type="project" value="TreeGrafter"/>
</dbReference>
<proteinExistence type="predicted"/>
<organism evidence="5 6">
    <name type="scientific">Neohortaea acidophila</name>
    <dbReference type="NCBI Taxonomy" id="245834"/>
    <lineage>
        <taxon>Eukaryota</taxon>
        <taxon>Fungi</taxon>
        <taxon>Dikarya</taxon>
        <taxon>Ascomycota</taxon>
        <taxon>Pezizomycotina</taxon>
        <taxon>Dothideomycetes</taxon>
        <taxon>Dothideomycetidae</taxon>
        <taxon>Mycosphaerellales</taxon>
        <taxon>Teratosphaeriaceae</taxon>
        <taxon>Neohortaea</taxon>
    </lineage>
</organism>
<gene>
    <name evidence="5" type="ORF">BDY17DRAFT_245610</name>
</gene>
<dbReference type="OrthoDB" id="1748564at2759"/>
<evidence type="ECO:0000256" key="2">
    <source>
        <dbReference type="SAM" id="Coils"/>
    </source>
</evidence>
<dbReference type="CDD" id="cd21044">
    <property type="entry name" value="Rab11BD_RAB3IP_like"/>
    <property type="match status" value="1"/>
</dbReference>
<dbReference type="Pfam" id="PF06428">
    <property type="entry name" value="Sec2p"/>
    <property type="match status" value="1"/>
</dbReference>
<dbReference type="AlphaFoldDB" id="A0A6A6Q155"/>
<dbReference type="GeneID" id="54471647"/>
<dbReference type="Gene3D" id="6.10.140.910">
    <property type="match status" value="1"/>
</dbReference>
<dbReference type="SUPFAM" id="SSF144284">
    <property type="entry name" value="Sec2 N-terminal region"/>
    <property type="match status" value="1"/>
</dbReference>
<feature type="domain" description="GDP/GTP exchange factor Sec2 N-terminal" evidence="4">
    <location>
        <begin position="57"/>
        <end position="195"/>
    </location>
</feature>
<keyword evidence="1 2" id="KW-0175">Coiled coil</keyword>
<evidence type="ECO:0000256" key="3">
    <source>
        <dbReference type="SAM" id="MobiDB-lite"/>
    </source>
</evidence>
<evidence type="ECO:0000313" key="6">
    <source>
        <dbReference type="Proteomes" id="UP000799767"/>
    </source>
</evidence>
<dbReference type="GO" id="GO:0005085">
    <property type="term" value="F:guanyl-nucleotide exchange factor activity"/>
    <property type="evidence" value="ECO:0007669"/>
    <property type="project" value="InterPro"/>
</dbReference>
<evidence type="ECO:0000259" key="4">
    <source>
        <dbReference type="Pfam" id="PF06428"/>
    </source>
</evidence>
<dbReference type="RefSeq" id="XP_033592591.1">
    <property type="nucleotide sequence ID" value="XM_033730645.1"/>
</dbReference>
<dbReference type="Pfam" id="PF25555">
    <property type="entry name" value="RAB3A-like_C"/>
    <property type="match status" value="1"/>
</dbReference>
<dbReference type="GO" id="GO:0006887">
    <property type="term" value="P:exocytosis"/>
    <property type="evidence" value="ECO:0007669"/>
    <property type="project" value="TreeGrafter"/>
</dbReference>
<feature type="region of interest" description="Disordered" evidence="3">
    <location>
        <begin position="272"/>
        <end position="316"/>
    </location>
</feature>
<reference evidence="5" key="1">
    <citation type="journal article" date="2020" name="Stud. Mycol.">
        <title>101 Dothideomycetes genomes: a test case for predicting lifestyles and emergence of pathogens.</title>
        <authorList>
            <person name="Haridas S."/>
            <person name="Albert R."/>
            <person name="Binder M."/>
            <person name="Bloem J."/>
            <person name="Labutti K."/>
            <person name="Salamov A."/>
            <person name="Andreopoulos B."/>
            <person name="Baker S."/>
            <person name="Barry K."/>
            <person name="Bills G."/>
            <person name="Bluhm B."/>
            <person name="Cannon C."/>
            <person name="Castanera R."/>
            <person name="Culley D."/>
            <person name="Daum C."/>
            <person name="Ezra D."/>
            <person name="Gonzalez J."/>
            <person name="Henrissat B."/>
            <person name="Kuo A."/>
            <person name="Liang C."/>
            <person name="Lipzen A."/>
            <person name="Lutzoni F."/>
            <person name="Magnuson J."/>
            <person name="Mondo S."/>
            <person name="Nolan M."/>
            <person name="Ohm R."/>
            <person name="Pangilinan J."/>
            <person name="Park H.-J."/>
            <person name="Ramirez L."/>
            <person name="Alfaro M."/>
            <person name="Sun H."/>
            <person name="Tritt A."/>
            <person name="Yoshinaga Y."/>
            <person name="Zwiers L.-H."/>
            <person name="Turgeon B."/>
            <person name="Goodwin S."/>
            <person name="Spatafora J."/>
            <person name="Crous P."/>
            <person name="Grigoriev I."/>
        </authorList>
    </citation>
    <scope>NUCLEOTIDE SEQUENCE</scope>
    <source>
        <strain evidence="5">CBS 113389</strain>
    </source>
</reference>
<feature type="non-terminal residue" evidence="5">
    <location>
        <position position="487"/>
    </location>
</feature>
<keyword evidence="6" id="KW-1185">Reference proteome</keyword>
<dbReference type="Proteomes" id="UP000799767">
    <property type="component" value="Unassembled WGS sequence"/>
</dbReference>
<accession>A0A6A6Q155</accession>